<evidence type="ECO:0000256" key="1">
    <source>
        <dbReference type="ARBA" id="ARBA00001657"/>
    </source>
</evidence>
<feature type="transmembrane region" description="Helical" evidence="7">
    <location>
        <begin position="78"/>
        <end position="100"/>
    </location>
</feature>
<evidence type="ECO:0000259" key="9">
    <source>
        <dbReference type="Pfam" id="PF21365"/>
    </source>
</evidence>
<keyword evidence="7" id="KW-0472">Membrane</keyword>
<dbReference type="SUPFAM" id="SSF51011">
    <property type="entry name" value="Glycosyl hydrolase domain"/>
    <property type="match status" value="1"/>
</dbReference>
<dbReference type="SUPFAM" id="SSF74650">
    <property type="entry name" value="Galactose mutarotase-like"/>
    <property type="match status" value="1"/>
</dbReference>
<keyword evidence="11" id="KW-1185">Reference proteome</keyword>
<dbReference type="VEuPathDB" id="FungiDB:SMAC_05780"/>
<dbReference type="InterPro" id="IPR017853">
    <property type="entry name" value="GH"/>
</dbReference>
<evidence type="ECO:0000259" key="8">
    <source>
        <dbReference type="Pfam" id="PF01055"/>
    </source>
</evidence>
<dbReference type="Pfam" id="PF01055">
    <property type="entry name" value="Glyco_hydro_31_2nd"/>
    <property type="match status" value="1"/>
</dbReference>
<keyword evidence="6" id="KW-0326">Glycosidase</keyword>
<feature type="transmembrane region" description="Helical" evidence="7">
    <location>
        <begin position="149"/>
        <end position="168"/>
    </location>
</feature>
<dbReference type="SUPFAM" id="SSF51445">
    <property type="entry name" value="(Trans)glycosidases"/>
    <property type="match status" value="1"/>
</dbReference>
<dbReference type="InterPro" id="IPR030458">
    <property type="entry name" value="Glyco_hydro_31_AS"/>
</dbReference>
<dbReference type="Gene3D" id="3.20.20.80">
    <property type="entry name" value="Glycosidases"/>
    <property type="match status" value="2"/>
</dbReference>
<feature type="domain" description="Glycosyl hydrolase family 31 C-terminal" evidence="9">
    <location>
        <begin position="967"/>
        <end position="1061"/>
    </location>
</feature>
<gene>
    <name evidence="10" type="ORF">SMAC_05780</name>
</gene>
<dbReference type="CDD" id="cd06602">
    <property type="entry name" value="GH31_MGAM_SI_GAA"/>
    <property type="match status" value="1"/>
</dbReference>
<comment type="similarity">
    <text evidence="2">Belongs to the glycosyl hydrolase 31 family.</text>
</comment>
<proteinExistence type="inferred from homology"/>
<dbReference type="STRING" id="771870.F7VT80"/>
<keyword evidence="5" id="KW-0325">Glycoprotein</keyword>
<dbReference type="EC" id="3.2.1.20" evidence="3"/>
<feature type="domain" description="Glycoside hydrolase family 31 TIM barrel" evidence="8">
    <location>
        <begin position="529"/>
        <end position="959"/>
    </location>
</feature>
<dbReference type="eggNOG" id="KOG1065">
    <property type="taxonomic scope" value="Eukaryota"/>
</dbReference>
<organism evidence="10 11">
    <name type="scientific">Sordaria macrospora (strain ATCC MYA-333 / DSM 997 / K(L3346) / K-hell)</name>
    <dbReference type="NCBI Taxonomy" id="771870"/>
    <lineage>
        <taxon>Eukaryota</taxon>
        <taxon>Fungi</taxon>
        <taxon>Dikarya</taxon>
        <taxon>Ascomycota</taxon>
        <taxon>Pezizomycotina</taxon>
        <taxon>Sordariomycetes</taxon>
        <taxon>Sordariomycetidae</taxon>
        <taxon>Sordariales</taxon>
        <taxon>Sordariaceae</taxon>
        <taxon>Sordaria</taxon>
    </lineage>
</organism>
<comment type="catalytic activity">
    <reaction evidence="1">
        <text>Hydrolysis of terminal, non-reducing (1-&gt;4)-linked alpha-D-glucose residues with release of alpha-D-glucose.</text>
        <dbReference type="EC" id="3.2.1.20"/>
    </reaction>
</comment>
<evidence type="ECO:0000313" key="10">
    <source>
        <dbReference type="EMBL" id="CCC08536.1"/>
    </source>
</evidence>
<dbReference type="GO" id="GO:0004558">
    <property type="term" value="F:alpha-1,4-glucosidase activity"/>
    <property type="evidence" value="ECO:0007669"/>
    <property type="project" value="UniProtKB-EC"/>
</dbReference>
<keyword evidence="7" id="KW-0812">Transmembrane</keyword>
<dbReference type="KEGG" id="smp:10803623"/>
<dbReference type="OrthoDB" id="5839090at2759"/>
<dbReference type="HOGENOM" id="CLU_000631_11_0_1"/>
<dbReference type="EMBL" id="CABT02000006">
    <property type="protein sequence ID" value="CCC08536.1"/>
    <property type="molecule type" value="Genomic_DNA"/>
</dbReference>
<dbReference type="InterPro" id="IPR011013">
    <property type="entry name" value="Gal_mutarotase_sf_dom"/>
</dbReference>
<dbReference type="Gene3D" id="2.60.40.1180">
    <property type="entry name" value="Golgi alpha-mannosidase II"/>
    <property type="match status" value="2"/>
</dbReference>
<evidence type="ECO:0000256" key="2">
    <source>
        <dbReference type="ARBA" id="ARBA00007806"/>
    </source>
</evidence>
<evidence type="ECO:0000256" key="3">
    <source>
        <dbReference type="ARBA" id="ARBA00012741"/>
    </source>
</evidence>
<dbReference type="GO" id="GO:0030246">
    <property type="term" value="F:carbohydrate binding"/>
    <property type="evidence" value="ECO:0007669"/>
    <property type="project" value="InterPro"/>
</dbReference>
<dbReference type="PANTHER" id="PTHR22762">
    <property type="entry name" value="ALPHA-GLUCOSIDASE"/>
    <property type="match status" value="1"/>
</dbReference>
<dbReference type="InterPro" id="IPR048395">
    <property type="entry name" value="Glyco_hydro_31_C"/>
</dbReference>
<evidence type="ECO:0000256" key="7">
    <source>
        <dbReference type="SAM" id="Phobius"/>
    </source>
</evidence>
<evidence type="ECO:0000256" key="6">
    <source>
        <dbReference type="ARBA" id="ARBA00023295"/>
    </source>
</evidence>
<feature type="transmembrane region" description="Helical" evidence="7">
    <location>
        <begin position="188"/>
        <end position="209"/>
    </location>
</feature>
<dbReference type="InterPro" id="IPR000322">
    <property type="entry name" value="Glyco_hydro_31_TIM"/>
</dbReference>
<dbReference type="FunFam" id="3.20.20.80:FF:000138">
    <property type="entry name" value="Putative alpha-glucosidase AgdA"/>
    <property type="match status" value="1"/>
</dbReference>
<keyword evidence="7" id="KW-1133">Transmembrane helix</keyword>
<dbReference type="OMA" id="WEFPNDE"/>
<evidence type="ECO:0000256" key="4">
    <source>
        <dbReference type="ARBA" id="ARBA00022801"/>
    </source>
</evidence>
<evidence type="ECO:0000256" key="5">
    <source>
        <dbReference type="ARBA" id="ARBA00023180"/>
    </source>
</evidence>
<dbReference type="Gene3D" id="2.60.40.1760">
    <property type="entry name" value="glycosyl hydrolase (family 31)"/>
    <property type="match status" value="1"/>
</dbReference>
<dbReference type="CDD" id="cd14752">
    <property type="entry name" value="GH31_N"/>
    <property type="match status" value="1"/>
</dbReference>
<evidence type="ECO:0000313" key="11">
    <source>
        <dbReference type="Proteomes" id="UP000001881"/>
    </source>
</evidence>
<comment type="caution">
    <text evidence="10">The sequence shown here is derived from an EMBL/GenBank/DDBJ whole genome shotgun (WGS) entry which is preliminary data.</text>
</comment>
<accession>F7VT80</accession>
<dbReference type="InParanoid" id="F7VT80"/>
<dbReference type="GeneID" id="10803623"/>
<name>F7VT80_SORMK</name>
<dbReference type="Pfam" id="PF21365">
    <property type="entry name" value="Glyco_hydro_31_3rd"/>
    <property type="match status" value="1"/>
</dbReference>
<dbReference type="AlphaFoldDB" id="F7VT80"/>
<dbReference type="Proteomes" id="UP000001881">
    <property type="component" value="Unassembled WGS sequence"/>
</dbReference>
<dbReference type="GO" id="GO:0005975">
    <property type="term" value="P:carbohydrate metabolic process"/>
    <property type="evidence" value="ECO:0007669"/>
    <property type="project" value="InterPro"/>
</dbReference>
<keyword evidence="4" id="KW-0378">Hydrolase</keyword>
<dbReference type="PANTHER" id="PTHR22762:SF133">
    <property type="entry name" value="P-TYPE DOMAIN-CONTAINING PROTEIN"/>
    <property type="match status" value="1"/>
</dbReference>
<dbReference type="InterPro" id="IPR013780">
    <property type="entry name" value="Glyco_hydro_b"/>
</dbReference>
<dbReference type="PROSITE" id="PS00129">
    <property type="entry name" value="GLYCOSYL_HYDROL_F31_1"/>
    <property type="match status" value="1"/>
</dbReference>
<reference evidence="10 11" key="1">
    <citation type="journal article" date="2010" name="PLoS Genet.">
        <title>De novo assembly of a 40 Mb eukaryotic genome from short sequence reads: Sordaria macrospora, a model organism for fungal morphogenesis.</title>
        <authorList>
            <person name="Nowrousian M."/>
            <person name="Stajich J."/>
            <person name="Chu M."/>
            <person name="Engh I."/>
            <person name="Espagne E."/>
            <person name="Halliday K."/>
            <person name="Kamerewerd J."/>
            <person name="Kempken F."/>
            <person name="Knab B."/>
            <person name="Kuo H.C."/>
            <person name="Osiewacz H.D."/>
            <person name="Poeggeler S."/>
            <person name="Read N."/>
            <person name="Seiler S."/>
            <person name="Smith K."/>
            <person name="Zickler D."/>
            <person name="Kueck U."/>
            <person name="Freitag M."/>
        </authorList>
    </citation>
    <scope>NUCLEOTIDE SEQUENCE [LARGE SCALE GENOMIC DNA]</scope>
    <source>
        <strain evidence="11">ATCC MYA-333 / DSM 997 / K(L3346) / K-hell</strain>
        <tissue evidence="10">Mycelium</tissue>
    </source>
</reference>
<protein>
    <recommendedName>
        <fullName evidence="3">alpha-glucosidase</fullName>
        <ecNumber evidence="3">3.2.1.20</ecNumber>
    </recommendedName>
</protein>
<sequence length="1233" mass="136742">MMRPAKIEHAVSARLCSCGGSQLETGTTPELKWTTQTYGSRLQARLLPQEKAHTCTDATTVPANGSYLGRGDRVIVKLLYQFWTLKYTLPAAVLFAQLLFTNPVYADTEDRRNNNPGSGYFGTRLGPKSFLDFDGVYQLEGSFGDNLTASTYLGLSTFLFCLLGIFFVSQGRRGRGVKQIWGTWNPGFFVMVVFTSASFLLLAALVPQWTSAQHESVTATSSGPGVLSATAAGDGPMFTFPASADIGPNVLPNIFDPQAVDAQRVCPGYKAANVQTTKKGLTADLSLAGPACNVYGNDIEELKLTVEFQADNRLNVQIQPRYIGPHNETWFILPEVLVPRPQAEPDVNEAESKLTISWSNEPTFSFTVKRKETGEVLFTTEGRKIVYEDQFIEFGSSLPESYNLYGLGEVMHGFRLGNNLTRTLFAGDVGDNLDANIYGNHPIYLDTRYFTKDESGRLSYVSNPTDKNAKYVSYTNGVFLRNAHAQEVLLRPEGITWRTLGGSIDLYFFEGPSAQDIIKSYQLSTVGLPAMQQYWTLGFHQCRWGYSNWTVVKDVVDNFRKFEIPLETIWTDIDYMKGYRDFENDPDQFSYEEGAKFLEELHKNHQHYVPIVDSAIYVPNPDKPEDDYEPYHRGLEADAFIMNPDGSLYIGAVWPGYTVFPDWIGAALNGTGTVSWWIDEFVRYYKKVAFDGIWIDMNEVASFCIGSCGTGNLTLNPVHPPWVFRQPGALVLDYPEGFEKTNASEASSATSVHRTQYPDATTTASTISTASYLRTTPTPGSRNINYPPYVINNFHGDIGTHALSPNGTHHGGTVDYDFHNLYGHQILHATYEALLKVFEGKRPFIIGRSTFAGSGKWAGHWGGDNYSLWAYLYFSIPQALSFSIFGFPMFGVDTCGFSGNADNELCSRWMQLSAFFPFYRNHNVRGAISQEPYVWSSVIDASKKAMRIRYLLLPYMYTLMTQASLSGSTVMRALSWEFPQEPWLANADRQFMLGSAVMVTPCLVQGATTVDGVFPGVVDGTVWYDWYTYHSASEGVQSGQNVTIDAPLGHIPVYLRGGYVIPVQEPGMTTTESRQNEWSVIVALDGEGKANGTLHLDDGESLETGENVKWVDFMVEKNSLQVTPQGKYLDQNSLANVTVLGVANAPLSVSLDGDKLESSSWSYDSEGKFLSVTELQDNFKEGAWTSSWTLSWESPSGSGSSPVQGGSGRLEFSISNLLYAAAFGTIFGRLFVV</sequence>